<feature type="signal peptide" evidence="7">
    <location>
        <begin position="1"/>
        <end position="24"/>
    </location>
</feature>
<proteinExistence type="inferred from homology"/>
<keyword evidence="5" id="KW-0063">Aspartyl esterase</keyword>
<keyword evidence="4" id="KW-0378">Hydrolase</keyword>
<dbReference type="VEuPathDB" id="FungiDB:PHYBLDRAFT_68537"/>
<dbReference type="GO" id="GO:0030599">
    <property type="term" value="F:pectinesterase activity"/>
    <property type="evidence" value="ECO:0007669"/>
    <property type="project" value="UniProtKB-EC"/>
</dbReference>
<comment type="pathway">
    <text evidence="1">Glycan metabolism; pectin degradation; 2-dehydro-3-deoxy-D-gluconate from pectin: step 1/5.</text>
</comment>
<evidence type="ECO:0000256" key="6">
    <source>
        <dbReference type="ARBA" id="ARBA00042203"/>
    </source>
</evidence>
<dbReference type="InterPro" id="IPR000070">
    <property type="entry name" value="Pectinesterase_cat"/>
</dbReference>
<evidence type="ECO:0000256" key="7">
    <source>
        <dbReference type="SAM" id="SignalP"/>
    </source>
</evidence>
<dbReference type="STRING" id="763407.A0A162Y2A6"/>
<dbReference type="Gene3D" id="2.160.20.10">
    <property type="entry name" value="Single-stranded right-handed beta-helix, Pectin lyase-like"/>
    <property type="match status" value="1"/>
</dbReference>
<dbReference type="EMBL" id="KV440974">
    <property type="protein sequence ID" value="OAD77965.1"/>
    <property type="molecule type" value="Genomic_DNA"/>
</dbReference>
<dbReference type="PANTHER" id="PTHR31321:SF57">
    <property type="entry name" value="PECTINESTERASE 53-RELATED"/>
    <property type="match status" value="1"/>
</dbReference>
<evidence type="ECO:0000256" key="2">
    <source>
        <dbReference type="ARBA" id="ARBA00008891"/>
    </source>
</evidence>
<name>A0A162Y2A6_PHYB8</name>
<dbReference type="Proteomes" id="UP000077315">
    <property type="component" value="Unassembled WGS sequence"/>
</dbReference>
<keyword evidence="7" id="KW-0732">Signal</keyword>
<protein>
    <recommendedName>
        <fullName evidence="3">pectinesterase</fullName>
        <ecNumber evidence="3">3.1.1.11</ecNumber>
    </recommendedName>
    <alternativeName>
        <fullName evidence="6">Pectin methylesterase A</fullName>
    </alternativeName>
</protein>
<dbReference type="InterPro" id="IPR012334">
    <property type="entry name" value="Pectin_lyas_fold"/>
</dbReference>
<evidence type="ECO:0000313" key="9">
    <source>
        <dbReference type="EMBL" id="OAD77965.1"/>
    </source>
</evidence>
<gene>
    <name evidence="9" type="ORF">PHYBLDRAFT_68537</name>
</gene>
<dbReference type="PANTHER" id="PTHR31321">
    <property type="entry name" value="ACYL-COA THIOESTER HYDROLASE YBHC-RELATED"/>
    <property type="match status" value="1"/>
</dbReference>
<evidence type="ECO:0000256" key="5">
    <source>
        <dbReference type="ARBA" id="ARBA00023085"/>
    </source>
</evidence>
<dbReference type="GeneID" id="29002875"/>
<dbReference type="AlphaFoldDB" id="A0A162Y2A6"/>
<dbReference type="SUPFAM" id="SSF51126">
    <property type="entry name" value="Pectin lyase-like"/>
    <property type="match status" value="1"/>
</dbReference>
<dbReference type="GO" id="GO:0042545">
    <property type="term" value="P:cell wall modification"/>
    <property type="evidence" value="ECO:0007669"/>
    <property type="project" value="InterPro"/>
</dbReference>
<evidence type="ECO:0000256" key="1">
    <source>
        <dbReference type="ARBA" id="ARBA00005184"/>
    </source>
</evidence>
<dbReference type="GO" id="GO:0045490">
    <property type="term" value="P:pectin catabolic process"/>
    <property type="evidence" value="ECO:0007669"/>
    <property type="project" value="UniProtKB-UniPathway"/>
</dbReference>
<keyword evidence="10" id="KW-1185">Reference proteome</keyword>
<reference evidence="10" key="1">
    <citation type="submission" date="2015-06" db="EMBL/GenBank/DDBJ databases">
        <title>Expansion of signal transduction pathways in fungi by whole-genome duplication.</title>
        <authorList>
            <consortium name="DOE Joint Genome Institute"/>
            <person name="Corrochano L.M."/>
            <person name="Kuo A."/>
            <person name="Marcet-Houben M."/>
            <person name="Polaino S."/>
            <person name="Salamov A."/>
            <person name="Villalobos J.M."/>
            <person name="Alvarez M.I."/>
            <person name="Avalos J."/>
            <person name="Benito E.P."/>
            <person name="Benoit I."/>
            <person name="Burger G."/>
            <person name="Camino L.P."/>
            <person name="Canovas D."/>
            <person name="Cerda-Olmedo E."/>
            <person name="Cheng J.-F."/>
            <person name="Dominguez A."/>
            <person name="Elias M."/>
            <person name="Eslava A.P."/>
            <person name="Glaser F."/>
            <person name="Grimwood J."/>
            <person name="Gutierrez G."/>
            <person name="Heitman J."/>
            <person name="Henrissat B."/>
            <person name="Iturriaga E.A."/>
            <person name="Lang B.F."/>
            <person name="Lavin J.L."/>
            <person name="Lee S."/>
            <person name="Li W."/>
            <person name="Lindquist E."/>
            <person name="Lopez-Garcia S."/>
            <person name="Luque E.M."/>
            <person name="Marcos A.T."/>
            <person name="Martin J."/>
            <person name="McCluskey K."/>
            <person name="Medina H.R."/>
            <person name="Miralles-Duran A."/>
            <person name="Miyazaki A."/>
            <person name="Munoz-Torres E."/>
            <person name="Oguiza J.A."/>
            <person name="Ohm R."/>
            <person name="Olmedo M."/>
            <person name="Orejas M."/>
            <person name="Ortiz-Castellanos L."/>
            <person name="Pisabarro A.G."/>
            <person name="Rodriguez-Romero J."/>
            <person name="Ruiz-Herrera J."/>
            <person name="Ruiz-Vazquez R."/>
            <person name="Sanz C."/>
            <person name="Schackwitz W."/>
            <person name="Schmutz J."/>
            <person name="Shahriari M."/>
            <person name="Shelest E."/>
            <person name="Silva-Franco F."/>
            <person name="Soanes D."/>
            <person name="Syed K."/>
            <person name="Tagua V.G."/>
            <person name="Talbot N.J."/>
            <person name="Thon M."/>
            <person name="De vries R.P."/>
            <person name="Wiebenga A."/>
            <person name="Yadav J.S."/>
            <person name="Braun E.L."/>
            <person name="Baker S."/>
            <person name="Garre V."/>
            <person name="Horwitz B."/>
            <person name="Torres-Martinez S."/>
            <person name="Idnurm A."/>
            <person name="Herrera-Estrella A."/>
            <person name="Gabaldon T."/>
            <person name="Grigoriev I.V."/>
        </authorList>
    </citation>
    <scope>NUCLEOTIDE SEQUENCE [LARGE SCALE GENOMIC DNA]</scope>
    <source>
        <strain evidence="10">NRRL 1555(-)</strain>
    </source>
</reference>
<dbReference type="InterPro" id="IPR011050">
    <property type="entry name" value="Pectin_lyase_fold/virulence"/>
</dbReference>
<dbReference type="OrthoDB" id="1546079at2759"/>
<feature type="chain" id="PRO_5011112465" description="pectinesterase" evidence="7">
    <location>
        <begin position="25"/>
        <end position="340"/>
    </location>
</feature>
<feature type="domain" description="Pectinesterase catalytic" evidence="8">
    <location>
        <begin position="33"/>
        <end position="327"/>
    </location>
</feature>
<evidence type="ECO:0000259" key="8">
    <source>
        <dbReference type="Pfam" id="PF01095"/>
    </source>
</evidence>
<evidence type="ECO:0000256" key="4">
    <source>
        <dbReference type="ARBA" id="ARBA00022801"/>
    </source>
</evidence>
<evidence type="ECO:0000313" key="10">
    <source>
        <dbReference type="Proteomes" id="UP000077315"/>
    </source>
</evidence>
<dbReference type="InParanoid" id="A0A162Y2A6"/>
<dbReference type="Pfam" id="PF01095">
    <property type="entry name" value="Pectinesterase"/>
    <property type="match status" value="1"/>
</dbReference>
<dbReference type="EC" id="3.1.1.11" evidence="3"/>
<sequence length="340" mass="37601">MHFSFGLIALVAGLLGTVVNSIEAAKNVKICAKCSYKTINSALASLPNDATTYNLLLYPGIYHEQVKIRRNNVNLKPMQPGFVQIEYNGFKDTQRTNGTNEDSATLSVFGTNVKVYDMTIANLFPQNGGMANLALNLAATQASFYNVKFYGYQDTLLVNRGATGFFKKCYVEGSVDYIWGEGTAVFEHSTIATNRKGGYATAHRRGTADSAGGFFFNSCYIKATLPSGPLVATQDRTVAFTSSSQFPNSWFLGRPWNEFARVVYRYCNIDDSVKVEGWSKWDSAVKDYKNVNFGEYKNSGAGQWNSKRVTFSHQITDAENAKYSTAALFGSAPWIDTTYQ</sequence>
<dbReference type="UniPathway" id="UPA00545">
    <property type="reaction ID" value="UER00823"/>
</dbReference>
<accession>A0A162Y2A6</accession>
<dbReference type="RefSeq" id="XP_018296005.1">
    <property type="nucleotide sequence ID" value="XM_018441969.1"/>
</dbReference>
<organism evidence="9 10">
    <name type="scientific">Phycomyces blakesleeanus (strain ATCC 8743b / DSM 1359 / FGSC 10004 / NBRC 33097 / NRRL 1555)</name>
    <dbReference type="NCBI Taxonomy" id="763407"/>
    <lineage>
        <taxon>Eukaryota</taxon>
        <taxon>Fungi</taxon>
        <taxon>Fungi incertae sedis</taxon>
        <taxon>Mucoromycota</taxon>
        <taxon>Mucoromycotina</taxon>
        <taxon>Mucoromycetes</taxon>
        <taxon>Mucorales</taxon>
        <taxon>Phycomycetaceae</taxon>
        <taxon>Phycomyces</taxon>
    </lineage>
</organism>
<comment type="similarity">
    <text evidence="2">Belongs to the pectinesterase family.</text>
</comment>
<evidence type="ECO:0000256" key="3">
    <source>
        <dbReference type="ARBA" id="ARBA00013229"/>
    </source>
</evidence>